<dbReference type="PATRIC" id="fig|1705562.3.peg.184"/>
<name>A0A0M9AIK8_9EURY</name>
<dbReference type="AlphaFoldDB" id="A0A0M9AIK8"/>
<evidence type="ECO:0000313" key="2">
    <source>
        <dbReference type="EMBL" id="KOX92807.1"/>
    </source>
</evidence>
<evidence type="ECO:0000259" key="1">
    <source>
        <dbReference type="Pfam" id="PF26485"/>
    </source>
</evidence>
<keyword evidence="3" id="KW-1185">Reference proteome</keyword>
<dbReference type="EMBL" id="LIUF01000003">
    <property type="protein sequence ID" value="KOX92807.1"/>
    <property type="molecule type" value="Genomic_DNA"/>
</dbReference>
<reference evidence="2 3" key="1">
    <citation type="submission" date="2015-08" db="EMBL/GenBank/DDBJ databases">
        <title>Genomes of Isolates from Cabo Rojo, PR.</title>
        <authorList>
            <person name="Sanchez-Nieves R.L."/>
            <person name="Montalvo-Rodriguez R."/>
        </authorList>
    </citation>
    <scope>NUCLEOTIDE SEQUENCE [LARGE SCALE GENOMIC DNA]</scope>
    <source>
        <strain evidence="2 3">SL3</strain>
    </source>
</reference>
<comment type="caution">
    <text evidence="2">The sequence shown here is derived from an EMBL/GenBank/DDBJ whole genome shotgun (WGS) entry which is preliminary data.</text>
</comment>
<proteinExistence type="predicted"/>
<organism evidence="2 3">
    <name type="scientific">Haloarcula rubripromontorii</name>
    <dbReference type="NCBI Taxonomy" id="1705562"/>
    <lineage>
        <taxon>Archaea</taxon>
        <taxon>Methanobacteriati</taxon>
        <taxon>Methanobacteriota</taxon>
        <taxon>Stenosarchaea group</taxon>
        <taxon>Halobacteria</taxon>
        <taxon>Halobacteriales</taxon>
        <taxon>Haloarculaceae</taxon>
        <taxon>Haloarcula</taxon>
    </lineage>
</organism>
<evidence type="ECO:0000313" key="3">
    <source>
        <dbReference type="Proteomes" id="UP000037729"/>
    </source>
</evidence>
<dbReference type="OrthoDB" id="11496at2157"/>
<feature type="domain" description="DUF8156" evidence="1">
    <location>
        <begin position="1"/>
        <end position="80"/>
    </location>
</feature>
<dbReference type="InterPro" id="IPR058469">
    <property type="entry name" value="DUF8156"/>
</dbReference>
<accession>A0A0M9AIK8</accession>
<dbReference type="STRING" id="1705562.AMS69_10110"/>
<sequence length="81" mass="9475">MGRTNPTYRDFLGRFEDRCQPFRRALRRDSKPAFDEIFEQANQHADAAGYLNSTDPEFAVLLSVLVAQQRELQTLREEVRD</sequence>
<dbReference type="Pfam" id="PF26485">
    <property type="entry name" value="DUF8156"/>
    <property type="match status" value="1"/>
</dbReference>
<gene>
    <name evidence="2" type="ORF">AMS69_10110</name>
</gene>
<dbReference type="RefSeq" id="WP_053967961.1">
    <property type="nucleotide sequence ID" value="NZ_LIUF01000003.1"/>
</dbReference>
<protein>
    <recommendedName>
        <fullName evidence="1">DUF8156 domain-containing protein</fullName>
    </recommendedName>
</protein>
<dbReference type="Proteomes" id="UP000037729">
    <property type="component" value="Unassembled WGS sequence"/>
</dbReference>